<dbReference type="SUPFAM" id="SSF56973">
    <property type="entry name" value="Aerolisin/ETX pore-forming domain"/>
    <property type="match status" value="1"/>
</dbReference>
<dbReference type="AlphaFoldDB" id="A0ABD3GMP9"/>
<dbReference type="Gene3D" id="2.170.15.10">
    <property type="entry name" value="Proaerolysin, chain A, domain 3"/>
    <property type="match status" value="1"/>
</dbReference>
<comment type="caution">
    <text evidence="2">The sequence shown here is derived from an EMBL/GenBank/DDBJ whole genome shotgun (WGS) entry which is preliminary data.</text>
</comment>
<dbReference type="Gene3D" id="2.80.10.50">
    <property type="match status" value="1"/>
</dbReference>
<protein>
    <recommendedName>
        <fullName evidence="4">Agglutinin domain-containing protein</fullName>
    </recommendedName>
</protein>
<dbReference type="Proteomes" id="UP001633002">
    <property type="component" value="Unassembled WGS sequence"/>
</dbReference>
<reference evidence="2 3" key="1">
    <citation type="submission" date="2024-09" db="EMBL/GenBank/DDBJ databases">
        <title>Chromosome-scale assembly of Riccia sorocarpa.</title>
        <authorList>
            <person name="Paukszto L."/>
        </authorList>
    </citation>
    <scope>NUCLEOTIDE SEQUENCE [LARGE SCALE GENOMIC DNA]</scope>
    <source>
        <strain evidence="2">LP-2024</strain>
        <tissue evidence="2">Aerial parts of the thallus</tissue>
    </source>
</reference>
<evidence type="ECO:0000256" key="1">
    <source>
        <dbReference type="SAM" id="SignalP"/>
    </source>
</evidence>
<dbReference type="PANTHER" id="PTHR39244">
    <property type="entry name" value="NATTERIN-4"/>
    <property type="match status" value="1"/>
</dbReference>
<evidence type="ECO:0000313" key="2">
    <source>
        <dbReference type="EMBL" id="KAL3678454.1"/>
    </source>
</evidence>
<dbReference type="CDD" id="cd23424">
    <property type="entry name" value="beta-trefoil_Ricin_BEL-like"/>
    <property type="match status" value="1"/>
</dbReference>
<dbReference type="PANTHER" id="PTHR39244:SF5">
    <property type="entry name" value="NATTERIN-3-LIKE"/>
    <property type="match status" value="1"/>
</dbReference>
<keyword evidence="1" id="KW-0732">Signal</keyword>
<dbReference type="InterPro" id="IPR053237">
    <property type="entry name" value="Natterin_C"/>
</dbReference>
<name>A0ABD3GMP9_9MARC</name>
<dbReference type="EMBL" id="JBJQOH010000007">
    <property type="protein sequence ID" value="KAL3678454.1"/>
    <property type="molecule type" value="Genomic_DNA"/>
</dbReference>
<evidence type="ECO:0008006" key="4">
    <source>
        <dbReference type="Google" id="ProtNLM"/>
    </source>
</evidence>
<accession>A0ABD3GMP9</accession>
<feature type="signal peptide" evidence="1">
    <location>
        <begin position="1"/>
        <end position="16"/>
    </location>
</feature>
<sequence length="376" mass="42322">MHRCLAILNLLSSLRSFGSPLYAFLNPGSARGRYPASFTSLTLQAYSMSTDVADLYIPPPELSFRLLGYKSQYVLYSRTASIAPTPNGLDVSHTPRVVELDDQYFHLIPGTGEHEGYYIIKSNYTGNVLYSRNMNSPMVWHINGDGAYEDNWFRLEKGTGRLANNFRFRNFAYENVLISRLDQEPQVFNEPSNEVHDEQYFTFLFEDTDIVGVEYHLDLGKVLSSTPKIIQEQTLHNSTDSERELTFEVDVKETHNSFFEYSQGFPISAEATFSAGTPEITPESSGITVNPASKNFKWEVPAVSQQTYKTKVPVKAPPHSSVEVASVINTGVLVVPFTIFLKSKATGFEVKTEGKYTGVTTWDLRHMVAISDEEKK</sequence>
<organism evidence="2 3">
    <name type="scientific">Riccia sorocarpa</name>
    <dbReference type="NCBI Taxonomy" id="122646"/>
    <lineage>
        <taxon>Eukaryota</taxon>
        <taxon>Viridiplantae</taxon>
        <taxon>Streptophyta</taxon>
        <taxon>Embryophyta</taxon>
        <taxon>Marchantiophyta</taxon>
        <taxon>Marchantiopsida</taxon>
        <taxon>Marchantiidae</taxon>
        <taxon>Marchantiales</taxon>
        <taxon>Ricciaceae</taxon>
        <taxon>Riccia</taxon>
    </lineage>
</organism>
<proteinExistence type="predicted"/>
<feature type="chain" id="PRO_5044787190" description="Agglutinin domain-containing protein" evidence="1">
    <location>
        <begin position="17"/>
        <end position="376"/>
    </location>
</feature>
<evidence type="ECO:0000313" key="3">
    <source>
        <dbReference type="Proteomes" id="UP001633002"/>
    </source>
</evidence>
<keyword evidence="3" id="KW-1185">Reference proteome</keyword>
<gene>
    <name evidence="2" type="ORF">R1sor_021410</name>
</gene>